<dbReference type="PANTHER" id="PTHR16222">
    <property type="entry name" value="ADP-RIBOSYLGLYCOHYDROLASE"/>
    <property type="match status" value="1"/>
</dbReference>
<organism evidence="2 3">
    <name type="scientific">Spiribacter salinus</name>
    <dbReference type="NCBI Taxonomy" id="1335746"/>
    <lineage>
        <taxon>Bacteria</taxon>
        <taxon>Pseudomonadati</taxon>
        <taxon>Pseudomonadota</taxon>
        <taxon>Gammaproteobacteria</taxon>
        <taxon>Chromatiales</taxon>
        <taxon>Ectothiorhodospiraceae</taxon>
        <taxon>Spiribacter</taxon>
    </lineage>
</organism>
<protein>
    <submittedName>
        <fullName evidence="2">ADP-ribosylglycohydrolase family protein</fullName>
    </submittedName>
</protein>
<dbReference type="InterPro" id="IPR050792">
    <property type="entry name" value="ADP-ribosylglycohydrolase"/>
</dbReference>
<feature type="binding site" evidence="1">
    <location>
        <position position="51"/>
    </location>
    <ligand>
        <name>Mg(2+)</name>
        <dbReference type="ChEBI" id="CHEBI:18420"/>
        <label>1</label>
    </ligand>
</feature>
<name>A0A540VNH6_9GAMM</name>
<evidence type="ECO:0000313" key="2">
    <source>
        <dbReference type="EMBL" id="TQE98319.1"/>
    </source>
</evidence>
<comment type="cofactor">
    <cofactor evidence="1">
        <name>Mg(2+)</name>
        <dbReference type="ChEBI" id="CHEBI:18420"/>
    </cofactor>
    <text evidence="1">Binds 2 magnesium ions per subunit.</text>
</comment>
<keyword evidence="1" id="KW-0460">Magnesium</keyword>
<dbReference type="InterPro" id="IPR005502">
    <property type="entry name" value="Ribosyl_crysJ1"/>
</dbReference>
<feature type="binding site" evidence="1">
    <location>
        <position position="52"/>
    </location>
    <ligand>
        <name>Mg(2+)</name>
        <dbReference type="ChEBI" id="CHEBI:18420"/>
        <label>1</label>
    </ligand>
</feature>
<feature type="binding site" evidence="1">
    <location>
        <position position="53"/>
    </location>
    <ligand>
        <name>Mg(2+)</name>
        <dbReference type="ChEBI" id="CHEBI:18420"/>
        <label>1</label>
    </ligand>
</feature>
<dbReference type="SUPFAM" id="SSF101478">
    <property type="entry name" value="ADP-ribosylglycohydrolase"/>
    <property type="match status" value="1"/>
</dbReference>
<feature type="binding site" evidence="1">
    <location>
        <position position="227"/>
    </location>
    <ligand>
        <name>Mg(2+)</name>
        <dbReference type="ChEBI" id="CHEBI:18420"/>
        <label>1</label>
    </ligand>
</feature>
<dbReference type="GO" id="GO:0016787">
    <property type="term" value="F:hydrolase activity"/>
    <property type="evidence" value="ECO:0007669"/>
    <property type="project" value="UniProtKB-KW"/>
</dbReference>
<feature type="binding site" evidence="1">
    <location>
        <position position="225"/>
    </location>
    <ligand>
        <name>Mg(2+)</name>
        <dbReference type="ChEBI" id="CHEBI:18420"/>
        <label>1</label>
    </ligand>
</feature>
<dbReference type="EMBL" id="VIFK01000226">
    <property type="protein sequence ID" value="TQE98319.1"/>
    <property type="molecule type" value="Genomic_DNA"/>
</dbReference>
<dbReference type="PANTHER" id="PTHR16222:SF12">
    <property type="entry name" value="ADP-RIBOSYLGLYCOHYDROLASE-RELATED"/>
    <property type="match status" value="1"/>
</dbReference>
<dbReference type="Proteomes" id="UP000315400">
    <property type="component" value="Unassembled WGS sequence"/>
</dbReference>
<proteinExistence type="predicted"/>
<evidence type="ECO:0000313" key="3">
    <source>
        <dbReference type="Proteomes" id="UP000315400"/>
    </source>
</evidence>
<comment type="caution">
    <text evidence="2">The sequence shown here is derived from an EMBL/GenBank/DDBJ whole genome shotgun (WGS) entry which is preliminary data.</text>
</comment>
<dbReference type="Pfam" id="PF03747">
    <property type="entry name" value="ADP_ribosyl_GH"/>
    <property type="match status" value="1"/>
</dbReference>
<dbReference type="GO" id="GO:0046872">
    <property type="term" value="F:metal ion binding"/>
    <property type="evidence" value="ECO:0007669"/>
    <property type="project" value="UniProtKB-KW"/>
</dbReference>
<reference evidence="2 3" key="1">
    <citation type="submission" date="2019-06" db="EMBL/GenBank/DDBJ databases">
        <title>Metagenome assembled Genome of Spiribacter salinus SL48-SHIP from the microbial mat of Salt Lake 48 (Novosibirsk region, Russia).</title>
        <authorList>
            <person name="Shipova A."/>
            <person name="Rozanov A.S."/>
            <person name="Bryanskaya A.V."/>
            <person name="Peltek S.E."/>
        </authorList>
    </citation>
    <scope>NUCLEOTIDE SEQUENCE [LARGE SCALE GENOMIC DNA]</scope>
    <source>
        <strain evidence="2">SL48-SHIP-2</strain>
    </source>
</reference>
<keyword evidence="2" id="KW-0378">Hydrolase</keyword>
<dbReference type="AlphaFoldDB" id="A0A540VNH6"/>
<keyword evidence="1" id="KW-0479">Metal-binding</keyword>
<dbReference type="InterPro" id="IPR036705">
    <property type="entry name" value="Ribosyl_crysJ1_sf"/>
</dbReference>
<sequence>MSPNPVDSRPFPSGDISMLGAIAGDIIGSIHEFGPPAAPGTPLFQANSHFTDDTVLTLATARCLLGDAYYATAYREGFQANREQLWGVRFKQWGDDPSMGPYESFGNGAAMRVSPIGFWAHDEAQALMEAERSAAVTHNHPEGIRGAQAIAHAIVLARQGLDGEAILQKMRETHEYALDEPVASLRATSSYNETCQGTVPPALRIACEATSFEDVMADCLSLDADTDTLACIAGGVAEARFGVPAWIREEVEGRLRPDQLALVERFNQALAVRD</sequence>
<dbReference type="Gene3D" id="1.10.4080.10">
    <property type="entry name" value="ADP-ribosylation/Crystallin J1"/>
    <property type="match status" value="1"/>
</dbReference>
<feature type="binding site" evidence="1">
    <location>
        <position position="228"/>
    </location>
    <ligand>
        <name>Mg(2+)</name>
        <dbReference type="ChEBI" id="CHEBI:18420"/>
        <label>1</label>
    </ligand>
</feature>
<accession>A0A540VNH6</accession>
<gene>
    <name evidence="2" type="ORF">FKY71_14470</name>
</gene>
<evidence type="ECO:0000256" key="1">
    <source>
        <dbReference type="PIRSR" id="PIRSR605502-1"/>
    </source>
</evidence>